<reference evidence="1" key="1">
    <citation type="submission" date="2017-08" db="EMBL/GenBank/DDBJ databases">
        <title>Microbulbifer marisrubri sp. nov., a halophilic alphaproteobacterium isolated from marine sediment of the Yellow Sea, China.</title>
        <authorList>
            <person name="Zhang G."/>
            <person name="Xiong Q."/>
        </authorList>
    </citation>
    <scope>NUCLEOTIDE SEQUENCE [LARGE SCALE GENOMIC DNA]</scope>
    <source>
        <strain evidence="1">WRN-8</strain>
    </source>
</reference>
<sequence>MLVLVRLSLLLGMLWLGELEELLGGMPLLAVWGWLWLRLEEELLELDCDCDCDCDDELGEDCDCEGCAGGCCCVCWVLQPLMTALSTMAEARVRQPRACCSEFRTAIRRVIVLS</sequence>
<dbReference type="Proteomes" id="UP000218427">
    <property type="component" value="Unassembled WGS sequence"/>
</dbReference>
<dbReference type="EMBL" id="LRFG02000004">
    <property type="protein sequence ID" value="PCO04820.1"/>
    <property type="molecule type" value="Genomic_DNA"/>
</dbReference>
<accession>A0ABX4HXG6</accession>
<evidence type="ECO:0000313" key="1">
    <source>
        <dbReference type="EMBL" id="PCO04820.1"/>
    </source>
</evidence>
<name>A0ABX4HXG6_9GAMM</name>
<comment type="caution">
    <text evidence="1">The sequence shown here is derived from an EMBL/GenBank/DDBJ whole genome shotgun (WGS) entry which is preliminary data.</text>
</comment>
<evidence type="ECO:0000313" key="2">
    <source>
        <dbReference type="Proteomes" id="UP000218427"/>
    </source>
</evidence>
<keyword evidence="2" id="KW-1185">Reference proteome</keyword>
<gene>
    <name evidence="1" type="ORF">AWR36_012555</name>
</gene>
<evidence type="ECO:0008006" key="3">
    <source>
        <dbReference type="Google" id="ProtNLM"/>
    </source>
</evidence>
<protein>
    <recommendedName>
        <fullName evidence="3">Secreted protein</fullName>
    </recommendedName>
</protein>
<proteinExistence type="predicted"/>
<organism evidence="1 2">
    <name type="scientific">Microbulbifer flavimaris</name>
    <dbReference type="NCBI Taxonomy" id="1781068"/>
    <lineage>
        <taxon>Bacteria</taxon>
        <taxon>Pseudomonadati</taxon>
        <taxon>Pseudomonadota</taxon>
        <taxon>Gammaproteobacteria</taxon>
        <taxon>Cellvibrionales</taxon>
        <taxon>Microbulbiferaceae</taxon>
        <taxon>Microbulbifer</taxon>
    </lineage>
</organism>